<dbReference type="HOGENOM" id="CLU_1550072_0_0_1"/>
<evidence type="ECO:0000256" key="1">
    <source>
        <dbReference type="SAM" id="MobiDB-lite"/>
    </source>
</evidence>
<feature type="region of interest" description="Disordered" evidence="1">
    <location>
        <begin position="1"/>
        <end position="20"/>
    </location>
</feature>
<evidence type="ECO:0000313" key="2">
    <source>
        <dbReference type="EMBL" id="EEC68341.1"/>
    </source>
</evidence>
<dbReference type="AlphaFoldDB" id="B8BL05"/>
<protein>
    <submittedName>
        <fullName evidence="2">Uncharacterized protein</fullName>
    </submittedName>
</protein>
<dbReference type="Proteomes" id="UP000007015">
    <property type="component" value="Chromosome 11"/>
</dbReference>
<evidence type="ECO:0000313" key="3">
    <source>
        <dbReference type="Proteomes" id="UP000007015"/>
    </source>
</evidence>
<organism evidence="2 3">
    <name type="scientific">Oryza sativa subsp. indica</name>
    <name type="common">Rice</name>
    <dbReference type="NCBI Taxonomy" id="39946"/>
    <lineage>
        <taxon>Eukaryota</taxon>
        <taxon>Viridiplantae</taxon>
        <taxon>Streptophyta</taxon>
        <taxon>Embryophyta</taxon>
        <taxon>Tracheophyta</taxon>
        <taxon>Spermatophyta</taxon>
        <taxon>Magnoliopsida</taxon>
        <taxon>Liliopsida</taxon>
        <taxon>Poales</taxon>
        <taxon>Poaceae</taxon>
        <taxon>BOP clade</taxon>
        <taxon>Oryzoideae</taxon>
        <taxon>Oryzeae</taxon>
        <taxon>Oryzinae</taxon>
        <taxon>Oryza</taxon>
        <taxon>Oryza sativa</taxon>
    </lineage>
</organism>
<keyword evidence="3" id="KW-1185">Reference proteome</keyword>
<accession>B8BL05</accession>
<gene>
    <name evidence="2" type="ORF">OsI_36456</name>
</gene>
<dbReference type="EMBL" id="CM000136">
    <property type="protein sequence ID" value="EEC68341.1"/>
    <property type="molecule type" value="Genomic_DNA"/>
</dbReference>
<name>B8BL05_ORYSI</name>
<dbReference type="Gramene" id="BGIOSGA033821-TA">
    <property type="protein sequence ID" value="BGIOSGA033821-PA"/>
    <property type="gene ID" value="BGIOSGA033821"/>
</dbReference>
<sequence length="173" mass="19503">MPSQHEVSEDDSRLPEKSLDDALDQIMEKLELMEAKRRQNEKINRILEKFNEMEKRERESMHRRRDIMEELSTSIKVTTTLSDGGDKDQAPYIVIKDLLNVTPAKCSTNCSIPNIVPGLTVAAMVTCAPTSMDSMYLEVGEDITSTTSVDFIGHPKETHTKFLMMGLDVNIGI</sequence>
<reference evidence="2 3" key="1">
    <citation type="journal article" date="2005" name="PLoS Biol.">
        <title>The genomes of Oryza sativa: a history of duplications.</title>
        <authorList>
            <person name="Yu J."/>
            <person name="Wang J."/>
            <person name="Lin W."/>
            <person name="Li S."/>
            <person name="Li H."/>
            <person name="Zhou J."/>
            <person name="Ni P."/>
            <person name="Dong W."/>
            <person name="Hu S."/>
            <person name="Zeng C."/>
            <person name="Zhang J."/>
            <person name="Zhang Y."/>
            <person name="Li R."/>
            <person name="Xu Z."/>
            <person name="Li S."/>
            <person name="Li X."/>
            <person name="Zheng H."/>
            <person name="Cong L."/>
            <person name="Lin L."/>
            <person name="Yin J."/>
            <person name="Geng J."/>
            <person name="Li G."/>
            <person name="Shi J."/>
            <person name="Liu J."/>
            <person name="Lv H."/>
            <person name="Li J."/>
            <person name="Wang J."/>
            <person name="Deng Y."/>
            <person name="Ran L."/>
            <person name="Shi X."/>
            <person name="Wang X."/>
            <person name="Wu Q."/>
            <person name="Li C."/>
            <person name="Ren X."/>
            <person name="Wang J."/>
            <person name="Wang X."/>
            <person name="Li D."/>
            <person name="Liu D."/>
            <person name="Zhang X."/>
            <person name="Ji Z."/>
            <person name="Zhao W."/>
            <person name="Sun Y."/>
            <person name="Zhang Z."/>
            <person name="Bao J."/>
            <person name="Han Y."/>
            <person name="Dong L."/>
            <person name="Ji J."/>
            <person name="Chen P."/>
            <person name="Wu S."/>
            <person name="Liu J."/>
            <person name="Xiao Y."/>
            <person name="Bu D."/>
            <person name="Tan J."/>
            <person name="Yang L."/>
            <person name="Ye C."/>
            <person name="Zhang J."/>
            <person name="Xu J."/>
            <person name="Zhou Y."/>
            <person name="Yu Y."/>
            <person name="Zhang B."/>
            <person name="Zhuang S."/>
            <person name="Wei H."/>
            <person name="Liu B."/>
            <person name="Lei M."/>
            <person name="Yu H."/>
            <person name="Li Y."/>
            <person name="Xu H."/>
            <person name="Wei S."/>
            <person name="He X."/>
            <person name="Fang L."/>
            <person name="Zhang Z."/>
            <person name="Zhang Y."/>
            <person name="Huang X."/>
            <person name="Su Z."/>
            <person name="Tong W."/>
            <person name="Li J."/>
            <person name="Tong Z."/>
            <person name="Li S."/>
            <person name="Ye J."/>
            <person name="Wang L."/>
            <person name="Fang L."/>
            <person name="Lei T."/>
            <person name="Chen C."/>
            <person name="Chen H."/>
            <person name="Xu Z."/>
            <person name="Li H."/>
            <person name="Huang H."/>
            <person name="Zhang F."/>
            <person name="Xu H."/>
            <person name="Li N."/>
            <person name="Zhao C."/>
            <person name="Li S."/>
            <person name="Dong L."/>
            <person name="Huang Y."/>
            <person name="Li L."/>
            <person name="Xi Y."/>
            <person name="Qi Q."/>
            <person name="Li W."/>
            <person name="Zhang B."/>
            <person name="Hu W."/>
            <person name="Zhang Y."/>
            <person name="Tian X."/>
            <person name="Jiao Y."/>
            <person name="Liang X."/>
            <person name="Jin J."/>
            <person name="Gao L."/>
            <person name="Zheng W."/>
            <person name="Hao B."/>
            <person name="Liu S."/>
            <person name="Wang W."/>
            <person name="Yuan L."/>
            <person name="Cao M."/>
            <person name="McDermott J."/>
            <person name="Samudrala R."/>
            <person name="Wang J."/>
            <person name="Wong G.K."/>
            <person name="Yang H."/>
        </authorList>
    </citation>
    <scope>NUCLEOTIDE SEQUENCE [LARGE SCALE GENOMIC DNA]</scope>
    <source>
        <strain evidence="3">cv. 93-11</strain>
    </source>
</reference>
<proteinExistence type="predicted"/>